<evidence type="ECO:0000256" key="13">
    <source>
        <dbReference type="ARBA" id="ARBA00029779"/>
    </source>
</evidence>
<comment type="function">
    <text evidence="16">Thiol protease. Has dipeptidylpeptidase activity. Active against a broad range of dipeptide substrates composed of both polar and hydrophobic amino acids. Proline cannot occupy the P1 position and arginine cannot occupy the P2 position of the substrate. Can act as both an exopeptidase and endopeptidase. Activates serine proteases such as elastase, cathepsin G and granzymes A and B.</text>
</comment>
<dbReference type="EC" id="3.4.14.1" evidence="5"/>
<dbReference type="SMART" id="SM00645">
    <property type="entry name" value="Pept_C1"/>
    <property type="match status" value="1"/>
</dbReference>
<evidence type="ECO:0000256" key="2">
    <source>
        <dbReference type="ARBA" id="ARBA00001923"/>
    </source>
</evidence>
<feature type="region of interest" description="Disordered" evidence="17">
    <location>
        <begin position="1"/>
        <end position="20"/>
    </location>
</feature>
<evidence type="ECO:0000256" key="3">
    <source>
        <dbReference type="ARBA" id="ARBA00008455"/>
    </source>
</evidence>
<reference evidence="21" key="1">
    <citation type="submission" date="2019-12" db="UniProtKB">
        <authorList>
            <consortium name="WormBaseParasite"/>
        </authorList>
    </citation>
    <scope>IDENTIFICATION</scope>
</reference>
<dbReference type="AlphaFoldDB" id="A0A5S6R395"/>
<evidence type="ECO:0000313" key="20">
    <source>
        <dbReference type="Proteomes" id="UP000046395"/>
    </source>
</evidence>
<keyword evidence="10" id="KW-1015">Disulfide bond</keyword>
<keyword evidence="9" id="KW-0788">Thiol protease</keyword>
<dbReference type="GO" id="GO:0006508">
    <property type="term" value="P:proteolysis"/>
    <property type="evidence" value="ECO:0007669"/>
    <property type="project" value="UniProtKB-KW"/>
</dbReference>
<feature type="signal peptide" evidence="18">
    <location>
        <begin position="1"/>
        <end position="47"/>
    </location>
</feature>
<dbReference type="GO" id="GO:0008239">
    <property type="term" value="F:dipeptidyl-peptidase activity"/>
    <property type="evidence" value="ECO:0007669"/>
    <property type="project" value="UniProtKB-EC"/>
</dbReference>
<evidence type="ECO:0000256" key="7">
    <source>
        <dbReference type="ARBA" id="ARBA00022670"/>
    </source>
</evidence>
<evidence type="ECO:0000256" key="5">
    <source>
        <dbReference type="ARBA" id="ARBA00012059"/>
    </source>
</evidence>
<evidence type="ECO:0000256" key="9">
    <source>
        <dbReference type="ARBA" id="ARBA00022807"/>
    </source>
</evidence>
<dbReference type="InterPro" id="IPR000169">
    <property type="entry name" value="Pept_cys_AS"/>
</dbReference>
<dbReference type="SUPFAM" id="SSF75001">
    <property type="entry name" value="Dipeptidyl peptidase I (cathepsin C), exclusion domain"/>
    <property type="match status" value="1"/>
</dbReference>
<evidence type="ECO:0000259" key="19">
    <source>
        <dbReference type="SMART" id="SM00645"/>
    </source>
</evidence>
<keyword evidence="11" id="KW-0868">Chloride</keyword>
<dbReference type="WBParaSite" id="TMUE_3000013632.1">
    <property type="protein sequence ID" value="TMUE_3000013632.1"/>
    <property type="gene ID" value="WBGene00288836"/>
</dbReference>
<evidence type="ECO:0000256" key="12">
    <source>
        <dbReference type="ARBA" id="ARBA00029762"/>
    </source>
</evidence>
<dbReference type="PROSITE" id="PS00640">
    <property type="entry name" value="THIOL_PROTEASE_ASN"/>
    <property type="match status" value="1"/>
</dbReference>
<dbReference type="GO" id="GO:0008234">
    <property type="term" value="F:cysteine-type peptidase activity"/>
    <property type="evidence" value="ECO:0007669"/>
    <property type="project" value="UniProtKB-KW"/>
</dbReference>
<comment type="cofactor">
    <cofactor evidence="2">
        <name>chloride</name>
        <dbReference type="ChEBI" id="CHEBI:17996"/>
    </cofactor>
</comment>
<comment type="subunit">
    <text evidence="4">Tetramer of heterotrimers consisting of exclusion domain, heavy- and light chains.</text>
</comment>
<dbReference type="SUPFAM" id="SSF54001">
    <property type="entry name" value="Cysteine proteinases"/>
    <property type="match status" value="1"/>
</dbReference>
<evidence type="ECO:0000256" key="10">
    <source>
        <dbReference type="ARBA" id="ARBA00023157"/>
    </source>
</evidence>
<sequence>MLNFASKKRHRRRSGSVTSRGRLLSKMGPKALYILLFVALCCSSAVADTPSNCSYNEIVGTWKFFESKRGISRHTNCTISDPAHFRHVQMVQLLFPDVAIDAYGNRGTWTLIANQGFEVTVNNRKYFAFTAWTEESEHHVTSICDETIPGWAHDKYSRDWSCFVGQKIEKSRKIRPKHHHSSHYKRPFYAEYRYTNDLFFIEKINEVQSDWEAVAYPQFEDLTRLEMLRKLGGTYSRIYSRPKPAPVSKRIKLLASELPKNFDWRNVSGINYVSPVRDQGACGSCYAFASAAMLESRYRILTDNMYQPVFSPQDIVDCSPYSQGCEGGFAYLTAGKYAEDYGWVSEDCSPYLGKRQDELVCKTDRHCKRFYATDYAYVGGFYGGTNEPMMRLALVNNGPIAVGIEVYDDFVHYKGGIYYHTKLRNAVNWPRKWDPYELTNHAVVVVGYGVDEQSKTDYWIVKNSWSTNWGEDGYFRIRRGVDECGIESLAFEATPIPTF</sequence>
<feature type="domain" description="Peptidase C1A papain C-terminal" evidence="19">
    <location>
        <begin position="258"/>
        <end position="494"/>
    </location>
</feature>
<proteinExistence type="inferred from homology"/>
<evidence type="ECO:0000256" key="17">
    <source>
        <dbReference type="SAM" id="MobiDB-lite"/>
    </source>
</evidence>
<protein>
    <recommendedName>
        <fullName evidence="6">Dipeptidyl peptidase 1</fullName>
        <ecNumber evidence="5">3.4.14.1</ecNumber>
    </recommendedName>
    <alternativeName>
        <fullName evidence="13">Cathepsin C</fullName>
    </alternativeName>
    <alternativeName>
        <fullName evidence="12">Cathepsin J</fullName>
    </alternativeName>
    <alternativeName>
        <fullName evidence="15">Dipeptidyl peptidase I</fullName>
    </alternativeName>
    <alternativeName>
        <fullName evidence="14">Dipeptidyl transferase</fullName>
    </alternativeName>
</protein>
<dbReference type="PRINTS" id="PR00705">
    <property type="entry name" value="PAPAIN"/>
</dbReference>
<keyword evidence="7" id="KW-0645">Protease</keyword>
<dbReference type="PROSITE" id="PS00639">
    <property type="entry name" value="THIOL_PROTEASE_HIS"/>
    <property type="match status" value="1"/>
</dbReference>
<evidence type="ECO:0000256" key="16">
    <source>
        <dbReference type="ARBA" id="ARBA00045556"/>
    </source>
</evidence>
<dbReference type="InterPro" id="IPR038765">
    <property type="entry name" value="Papain-like_cys_pep_sf"/>
</dbReference>
<dbReference type="STRING" id="70415.A0A5S6R395"/>
<comment type="catalytic activity">
    <reaction evidence="1">
        <text>Release of an N-terminal dipeptide, Xaa-Yaa-|-Zaa-, except when Xaa is Arg or Lys, or Yaa or Zaa is Pro.</text>
        <dbReference type="EC" id="3.4.14.1"/>
    </reaction>
</comment>
<keyword evidence="8" id="KW-0378">Hydrolase</keyword>
<evidence type="ECO:0000256" key="18">
    <source>
        <dbReference type="SAM" id="SignalP"/>
    </source>
</evidence>
<dbReference type="PANTHER" id="PTHR12411">
    <property type="entry name" value="CYSTEINE PROTEASE FAMILY C1-RELATED"/>
    <property type="match status" value="1"/>
</dbReference>
<evidence type="ECO:0000256" key="6">
    <source>
        <dbReference type="ARBA" id="ARBA00014709"/>
    </source>
</evidence>
<accession>A0A5S6R395</accession>
<dbReference type="Pfam" id="PF00112">
    <property type="entry name" value="Peptidase_C1"/>
    <property type="match status" value="1"/>
</dbReference>
<feature type="chain" id="PRO_5024304558" description="Dipeptidyl peptidase 1" evidence="18">
    <location>
        <begin position="48"/>
        <end position="499"/>
    </location>
</feature>
<evidence type="ECO:0000313" key="21">
    <source>
        <dbReference type="WBParaSite" id="TMUE_3000013632.1"/>
    </source>
</evidence>
<dbReference type="InterPro" id="IPR036496">
    <property type="entry name" value="CathepsinC_exc_dom_sf"/>
</dbReference>
<evidence type="ECO:0000256" key="4">
    <source>
        <dbReference type="ARBA" id="ARBA00011610"/>
    </source>
</evidence>
<dbReference type="InterPro" id="IPR025660">
    <property type="entry name" value="Pept_his_AS"/>
</dbReference>
<evidence type="ECO:0000256" key="11">
    <source>
        <dbReference type="ARBA" id="ARBA00023214"/>
    </source>
</evidence>
<evidence type="ECO:0000256" key="14">
    <source>
        <dbReference type="ARBA" id="ARBA00030778"/>
    </source>
</evidence>
<evidence type="ECO:0000256" key="8">
    <source>
        <dbReference type="ARBA" id="ARBA00022801"/>
    </source>
</evidence>
<dbReference type="Pfam" id="PF08773">
    <property type="entry name" value="CathepsinC_exc"/>
    <property type="match status" value="1"/>
</dbReference>
<dbReference type="InterPro" id="IPR000668">
    <property type="entry name" value="Peptidase_C1A_C"/>
</dbReference>
<dbReference type="Gene3D" id="3.90.70.10">
    <property type="entry name" value="Cysteine proteinases"/>
    <property type="match status" value="1"/>
</dbReference>
<organism evidence="20 21">
    <name type="scientific">Trichuris muris</name>
    <name type="common">Mouse whipworm</name>
    <dbReference type="NCBI Taxonomy" id="70415"/>
    <lineage>
        <taxon>Eukaryota</taxon>
        <taxon>Metazoa</taxon>
        <taxon>Ecdysozoa</taxon>
        <taxon>Nematoda</taxon>
        <taxon>Enoplea</taxon>
        <taxon>Dorylaimia</taxon>
        <taxon>Trichinellida</taxon>
        <taxon>Trichuridae</taxon>
        <taxon>Trichuris</taxon>
    </lineage>
</organism>
<dbReference type="Gene3D" id="2.40.128.80">
    <property type="entry name" value="Cathepsin C, exclusion domain"/>
    <property type="match status" value="1"/>
</dbReference>
<dbReference type="PROSITE" id="PS00139">
    <property type="entry name" value="THIOL_PROTEASE_CYS"/>
    <property type="match status" value="1"/>
</dbReference>
<keyword evidence="20" id="KW-1185">Reference proteome</keyword>
<dbReference type="InterPro" id="IPR013128">
    <property type="entry name" value="Peptidase_C1A"/>
</dbReference>
<dbReference type="FunFam" id="2.40.128.80:FF:000003">
    <property type="entry name" value="Cathepsin C"/>
    <property type="match status" value="1"/>
</dbReference>
<evidence type="ECO:0000256" key="15">
    <source>
        <dbReference type="ARBA" id="ARBA00032961"/>
    </source>
</evidence>
<evidence type="ECO:0000256" key="1">
    <source>
        <dbReference type="ARBA" id="ARBA00000738"/>
    </source>
</evidence>
<name>A0A5S6R395_TRIMR</name>
<dbReference type="InterPro" id="IPR014882">
    <property type="entry name" value="CathepsinC_exc"/>
</dbReference>
<keyword evidence="18" id="KW-0732">Signal</keyword>
<dbReference type="Proteomes" id="UP000046395">
    <property type="component" value="Unassembled WGS sequence"/>
</dbReference>
<comment type="similarity">
    <text evidence="3">Belongs to the peptidase C1 family.</text>
</comment>
<feature type="compositionally biased region" description="Basic residues" evidence="17">
    <location>
        <begin position="1"/>
        <end position="14"/>
    </location>
</feature>
<dbReference type="InterPro" id="IPR025661">
    <property type="entry name" value="Pept_asp_AS"/>
</dbReference>